<evidence type="ECO:0000313" key="3">
    <source>
        <dbReference type="Proteomes" id="UP001164929"/>
    </source>
</evidence>
<dbReference type="AlphaFoldDB" id="A0AAD6R5Y5"/>
<feature type="transmembrane region" description="Helical" evidence="1">
    <location>
        <begin position="33"/>
        <end position="62"/>
    </location>
</feature>
<dbReference type="Proteomes" id="UP001164929">
    <property type="component" value="Chromosome 3"/>
</dbReference>
<keyword evidence="1" id="KW-0812">Transmembrane</keyword>
<organism evidence="2 3">
    <name type="scientific">Populus alba x Populus x berolinensis</name>
    <dbReference type="NCBI Taxonomy" id="444605"/>
    <lineage>
        <taxon>Eukaryota</taxon>
        <taxon>Viridiplantae</taxon>
        <taxon>Streptophyta</taxon>
        <taxon>Embryophyta</taxon>
        <taxon>Tracheophyta</taxon>
        <taxon>Spermatophyta</taxon>
        <taxon>Magnoliopsida</taxon>
        <taxon>eudicotyledons</taxon>
        <taxon>Gunneridae</taxon>
        <taxon>Pentapetalae</taxon>
        <taxon>rosids</taxon>
        <taxon>fabids</taxon>
        <taxon>Malpighiales</taxon>
        <taxon>Salicaceae</taxon>
        <taxon>Saliceae</taxon>
        <taxon>Populus</taxon>
    </lineage>
</organism>
<reference evidence="2" key="1">
    <citation type="journal article" date="2023" name="Mol. Ecol. Resour.">
        <title>Chromosome-level genome assembly of a triploid poplar Populus alba 'Berolinensis'.</title>
        <authorList>
            <person name="Chen S."/>
            <person name="Yu Y."/>
            <person name="Wang X."/>
            <person name="Wang S."/>
            <person name="Zhang T."/>
            <person name="Zhou Y."/>
            <person name="He R."/>
            <person name="Meng N."/>
            <person name="Wang Y."/>
            <person name="Liu W."/>
            <person name="Liu Z."/>
            <person name="Liu J."/>
            <person name="Guo Q."/>
            <person name="Huang H."/>
            <person name="Sederoff R.R."/>
            <person name="Wang G."/>
            <person name="Qu G."/>
            <person name="Chen S."/>
        </authorList>
    </citation>
    <scope>NUCLEOTIDE SEQUENCE</scope>
    <source>
        <strain evidence="2">SC-2020</strain>
    </source>
</reference>
<dbReference type="EMBL" id="JAQIZT010000003">
    <property type="protein sequence ID" value="KAJ7002808.1"/>
    <property type="molecule type" value="Genomic_DNA"/>
</dbReference>
<evidence type="ECO:0000313" key="2">
    <source>
        <dbReference type="EMBL" id="KAJ7002808.1"/>
    </source>
</evidence>
<comment type="caution">
    <text evidence="2">The sequence shown here is derived from an EMBL/GenBank/DDBJ whole genome shotgun (WGS) entry which is preliminary data.</text>
</comment>
<keyword evidence="1" id="KW-0472">Membrane</keyword>
<protein>
    <submittedName>
        <fullName evidence="2">Uncharacterized protein</fullName>
    </submittedName>
</protein>
<gene>
    <name evidence="2" type="ORF">NC653_008122</name>
</gene>
<keyword evidence="3" id="KW-1185">Reference proteome</keyword>
<sequence>MCVFIEALAAFFAIVMRFLGHSLLVSFSPLLSILYIGGVVFVSHMVACVLQGSLLGFLYMCFLHATCLAEVF</sequence>
<accession>A0AAD6R5Y5</accession>
<evidence type="ECO:0000256" key="1">
    <source>
        <dbReference type="SAM" id="Phobius"/>
    </source>
</evidence>
<name>A0AAD6R5Y5_9ROSI</name>
<proteinExistence type="predicted"/>
<keyword evidence="1" id="KW-1133">Transmembrane helix</keyword>
<feature type="transmembrane region" description="Helical" evidence="1">
    <location>
        <begin position="7"/>
        <end position="27"/>
    </location>
</feature>